<keyword evidence="2" id="KW-0732">Signal</keyword>
<proteinExistence type="inferred from homology"/>
<gene>
    <name evidence="3" type="ORF">DEH84_08505</name>
</gene>
<dbReference type="SUPFAM" id="SSF56954">
    <property type="entry name" value="Outer membrane efflux proteins (OEP)"/>
    <property type="match status" value="1"/>
</dbReference>
<evidence type="ECO:0000313" key="3">
    <source>
        <dbReference type="EMBL" id="AWI53463.1"/>
    </source>
</evidence>
<keyword evidence="4" id="KW-1185">Reference proteome</keyword>
<accession>A0A2U8FR12</accession>
<dbReference type="OrthoDB" id="9791261at2"/>
<dbReference type="PANTHER" id="PTHR30203:SF24">
    <property type="entry name" value="BLR4935 PROTEIN"/>
    <property type="match status" value="1"/>
</dbReference>
<dbReference type="AlphaFoldDB" id="A0A2U8FR12"/>
<sequence>MVTMRQALSLGVACLSLALGSVSYGQEAPLGASLEGLLKSAKDNNPEFASMRFDAAAATERVVSASALPDPKFRTEWRDITRMGEQSPTLLPGRVGSTRYLLMQDLPWAGKRDLKREVAESQADAARGRAAGSWSELAAKIKTTYAQLYYLDQSELLAREILDLMIRLEQVAQVRYAGGLTAQQDVIRAQLEQTAMRNELITIETERRQLRARLNALVGRPSNEPLATPVQLRPLPTPESVSFAALEPRARSSSPLLKTEISQIRTAEKNRELTYKNRYPDFSVGVSPIQYGSAVREWELMVEINIPLQQHARRAQERESEAMLASAQSRQEGVTNQVLADLYEGVAGLEAARSSLKLTTESMLPQAELTYRSALAGYEAGKVDFATLLDAQKQIRQAKLNQVKAGVSAQMRLADIERIVGDDL</sequence>
<comment type="similarity">
    <text evidence="1">Belongs to the outer membrane factor (OMF) (TC 1.B.17) family.</text>
</comment>
<dbReference type="Proteomes" id="UP000244892">
    <property type="component" value="Chromosome"/>
</dbReference>
<dbReference type="Pfam" id="PF02321">
    <property type="entry name" value="OEP"/>
    <property type="match status" value="2"/>
</dbReference>
<evidence type="ECO:0000313" key="4">
    <source>
        <dbReference type="Proteomes" id="UP000244892"/>
    </source>
</evidence>
<dbReference type="InterPro" id="IPR003423">
    <property type="entry name" value="OMP_efflux"/>
</dbReference>
<evidence type="ECO:0000256" key="2">
    <source>
        <dbReference type="SAM" id="SignalP"/>
    </source>
</evidence>
<reference evidence="3 4" key="1">
    <citation type="submission" date="2018-05" db="EMBL/GenBank/DDBJ databases">
        <title>complete genome sequence of Aquabacterium olei NBRC 110486.</title>
        <authorList>
            <person name="Tang B."/>
            <person name="Chang J."/>
            <person name="Zhang L."/>
            <person name="Yang H."/>
        </authorList>
    </citation>
    <scope>NUCLEOTIDE SEQUENCE [LARGE SCALE GENOMIC DNA]</scope>
    <source>
        <strain evidence="3 4">NBRC 110486</strain>
    </source>
</reference>
<feature type="signal peptide" evidence="2">
    <location>
        <begin position="1"/>
        <end position="25"/>
    </location>
</feature>
<dbReference type="RefSeq" id="WP_109036470.1">
    <property type="nucleotide sequence ID" value="NZ_CP029210.1"/>
</dbReference>
<dbReference type="Gene3D" id="1.20.1600.10">
    <property type="entry name" value="Outer membrane efflux proteins (OEP)"/>
    <property type="match status" value="1"/>
</dbReference>
<feature type="chain" id="PRO_5015905943" evidence="2">
    <location>
        <begin position="26"/>
        <end position="424"/>
    </location>
</feature>
<organism evidence="3 4">
    <name type="scientific">Aquabacterium olei</name>
    <dbReference type="NCBI Taxonomy" id="1296669"/>
    <lineage>
        <taxon>Bacteria</taxon>
        <taxon>Pseudomonadati</taxon>
        <taxon>Pseudomonadota</taxon>
        <taxon>Betaproteobacteria</taxon>
        <taxon>Burkholderiales</taxon>
        <taxon>Aquabacterium</taxon>
    </lineage>
</organism>
<dbReference type="GO" id="GO:0015562">
    <property type="term" value="F:efflux transmembrane transporter activity"/>
    <property type="evidence" value="ECO:0007669"/>
    <property type="project" value="InterPro"/>
</dbReference>
<name>A0A2U8FR12_9BURK</name>
<protein>
    <submittedName>
        <fullName evidence="3">Transporter</fullName>
    </submittedName>
</protein>
<dbReference type="PANTHER" id="PTHR30203">
    <property type="entry name" value="OUTER MEMBRANE CATION EFFLUX PROTEIN"/>
    <property type="match status" value="1"/>
</dbReference>
<dbReference type="KEGG" id="aon:DEH84_08505"/>
<evidence type="ECO:0000256" key="1">
    <source>
        <dbReference type="ARBA" id="ARBA00007613"/>
    </source>
</evidence>
<dbReference type="InterPro" id="IPR010131">
    <property type="entry name" value="MdtP/NodT-like"/>
</dbReference>
<dbReference type="EMBL" id="CP029210">
    <property type="protein sequence ID" value="AWI53463.1"/>
    <property type="molecule type" value="Genomic_DNA"/>
</dbReference>